<keyword evidence="3" id="KW-1185">Reference proteome</keyword>
<reference evidence="2" key="1">
    <citation type="journal article" date="2022" name="bioRxiv">
        <title>Sequencing and chromosome-scale assembly of the giantPleurodeles waltlgenome.</title>
        <authorList>
            <person name="Brown T."/>
            <person name="Elewa A."/>
            <person name="Iarovenko S."/>
            <person name="Subramanian E."/>
            <person name="Araus A.J."/>
            <person name="Petzold A."/>
            <person name="Susuki M."/>
            <person name="Suzuki K.-i.T."/>
            <person name="Hayashi T."/>
            <person name="Toyoda A."/>
            <person name="Oliveira C."/>
            <person name="Osipova E."/>
            <person name="Leigh N.D."/>
            <person name="Simon A."/>
            <person name="Yun M.H."/>
        </authorList>
    </citation>
    <scope>NUCLEOTIDE SEQUENCE</scope>
    <source>
        <strain evidence="2">20211129_DDA</strain>
        <tissue evidence="2">Liver</tissue>
    </source>
</reference>
<feature type="compositionally biased region" description="Low complexity" evidence="1">
    <location>
        <begin position="54"/>
        <end position="76"/>
    </location>
</feature>
<dbReference type="AlphaFoldDB" id="A0AAV7QL44"/>
<sequence>MEARYPGFPWARLAPSRHTLEKRRHLLASPCRVPRGAGADADGPSSQVGNPVCPADSPAAAAVPAAARAPEPASSLSRRRSQQMGRRERRRG</sequence>
<accession>A0AAV7QL44</accession>
<feature type="compositionally biased region" description="Basic residues" evidence="1">
    <location>
        <begin position="77"/>
        <end position="92"/>
    </location>
</feature>
<evidence type="ECO:0000313" key="2">
    <source>
        <dbReference type="EMBL" id="KAJ1139108.1"/>
    </source>
</evidence>
<protein>
    <submittedName>
        <fullName evidence="2">Uncharacterized protein</fullName>
    </submittedName>
</protein>
<gene>
    <name evidence="2" type="ORF">NDU88_005485</name>
</gene>
<evidence type="ECO:0000256" key="1">
    <source>
        <dbReference type="SAM" id="MobiDB-lite"/>
    </source>
</evidence>
<dbReference type="Proteomes" id="UP001066276">
    <property type="component" value="Chromosome 6"/>
</dbReference>
<feature type="region of interest" description="Disordered" evidence="1">
    <location>
        <begin position="31"/>
        <end position="92"/>
    </location>
</feature>
<dbReference type="EMBL" id="JANPWB010000010">
    <property type="protein sequence ID" value="KAJ1139108.1"/>
    <property type="molecule type" value="Genomic_DNA"/>
</dbReference>
<name>A0AAV7QL44_PLEWA</name>
<comment type="caution">
    <text evidence="2">The sequence shown here is derived from an EMBL/GenBank/DDBJ whole genome shotgun (WGS) entry which is preliminary data.</text>
</comment>
<organism evidence="2 3">
    <name type="scientific">Pleurodeles waltl</name>
    <name type="common">Iberian ribbed newt</name>
    <dbReference type="NCBI Taxonomy" id="8319"/>
    <lineage>
        <taxon>Eukaryota</taxon>
        <taxon>Metazoa</taxon>
        <taxon>Chordata</taxon>
        <taxon>Craniata</taxon>
        <taxon>Vertebrata</taxon>
        <taxon>Euteleostomi</taxon>
        <taxon>Amphibia</taxon>
        <taxon>Batrachia</taxon>
        <taxon>Caudata</taxon>
        <taxon>Salamandroidea</taxon>
        <taxon>Salamandridae</taxon>
        <taxon>Pleurodelinae</taxon>
        <taxon>Pleurodeles</taxon>
    </lineage>
</organism>
<evidence type="ECO:0000313" key="3">
    <source>
        <dbReference type="Proteomes" id="UP001066276"/>
    </source>
</evidence>
<proteinExistence type="predicted"/>